<protein>
    <recommendedName>
        <fullName evidence="4">Transposase</fullName>
    </recommendedName>
</protein>
<evidence type="ECO:0008006" key="4">
    <source>
        <dbReference type="Google" id="ProtNLM"/>
    </source>
</evidence>
<evidence type="ECO:0000313" key="2">
    <source>
        <dbReference type="EMBL" id="MEP1060344.1"/>
    </source>
</evidence>
<dbReference type="RefSeq" id="WP_190446228.1">
    <property type="nucleotide sequence ID" value="NZ_JAMPLM010000017.1"/>
</dbReference>
<proteinExistence type="predicted"/>
<keyword evidence="3" id="KW-1185">Reference proteome</keyword>
<evidence type="ECO:0000313" key="3">
    <source>
        <dbReference type="Proteomes" id="UP001476950"/>
    </source>
</evidence>
<gene>
    <name evidence="2" type="ORF">NDI38_18050</name>
</gene>
<dbReference type="Proteomes" id="UP001476950">
    <property type="component" value="Unassembled WGS sequence"/>
</dbReference>
<comment type="caution">
    <text evidence="2">The sequence shown here is derived from an EMBL/GenBank/DDBJ whole genome shotgun (WGS) entry which is preliminary data.</text>
</comment>
<reference evidence="2 3" key="1">
    <citation type="submission" date="2022-04" db="EMBL/GenBank/DDBJ databases">
        <title>Positive selection, recombination, and allopatry shape intraspecific diversity of widespread and dominant cyanobacteria.</title>
        <authorList>
            <person name="Wei J."/>
            <person name="Shu W."/>
            <person name="Hu C."/>
        </authorList>
    </citation>
    <scope>NUCLEOTIDE SEQUENCE [LARGE SCALE GENOMIC DNA]</scope>
    <source>
        <strain evidence="2 3">AS-A4</strain>
    </source>
</reference>
<dbReference type="EMBL" id="JAMPLM010000017">
    <property type="protein sequence ID" value="MEP1060344.1"/>
    <property type="molecule type" value="Genomic_DNA"/>
</dbReference>
<evidence type="ECO:0000256" key="1">
    <source>
        <dbReference type="SAM" id="MobiDB-lite"/>
    </source>
</evidence>
<sequence length="94" mass="10502">MTRTRLKQTIPGQPFRKAQRRLLSKELDLLLLTGCSCLLTLLHHPISQAIQAQSPARNAPMTSTQTGQRDVKLAGQFSVTLPPERKKLKVVKES</sequence>
<feature type="compositionally biased region" description="Polar residues" evidence="1">
    <location>
        <begin position="50"/>
        <end position="68"/>
    </location>
</feature>
<name>A0ABV0KQ08_9CYAN</name>
<accession>A0ABV0KQ08</accession>
<feature type="region of interest" description="Disordered" evidence="1">
    <location>
        <begin position="50"/>
        <end position="69"/>
    </location>
</feature>
<organism evidence="2 3">
    <name type="scientific">Stenomitos frigidus AS-A4</name>
    <dbReference type="NCBI Taxonomy" id="2933935"/>
    <lineage>
        <taxon>Bacteria</taxon>
        <taxon>Bacillati</taxon>
        <taxon>Cyanobacteriota</taxon>
        <taxon>Cyanophyceae</taxon>
        <taxon>Leptolyngbyales</taxon>
        <taxon>Leptolyngbyaceae</taxon>
        <taxon>Stenomitos</taxon>
    </lineage>
</organism>